<feature type="active site" description="Proton donor; for delta-elimination activity" evidence="15">
    <location>
        <position position="267"/>
    </location>
</feature>
<dbReference type="SUPFAM" id="SSF57716">
    <property type="entry name" value="Glucocorticoid receptor-like (DNA-binding domain)"/>
    <property type="match status" value="1"/>
</dbReference>
<comment type="catalytic activity">
    <reaction evidence="14 15">
        <text>2'-deoxyribonucleotide-(2'-deoxyribose 5'-phosphate)-2'-deoxyribonucleotide-DNA = a 3'-end 2'-deoxyribonucleotide-(2,3-dehydro-2,3-deoxyribose 5'-phosphate)-DNA + a 5'-end 5'-phospho-2'-deoxyribonucleoside-DNA + H(+)</text>
        <dbReference type="Rhea" id="RHEA:66592"/>
        <dbReference type="Rhea" id="RHEA-COMP:13180"/>
        <dbReference type="Rhea" id="RHEA-COMP:16897"/>
        <dbReference type="Rhea" id="RHEA-COMP:17067"/>
        <dbReference type="ChEBI" id="CHEBI:15378"/>
        <dbReference type="ChEBI" id="CHEBI:136412"/>
        <dbReference type="ChEBI" id="CHEBI:157695"/>
        <dbReference type="ChEBI" id="CHEBI:167181"/>
        <dbReference type="EC" id="4.2.99.18"/>
    </reaction>
</comment>
<evidence type="ECO:0000313" key="18">
    <source>
        <dbReference type="EMBL" id="SFO04847.1"/>
    </source>
</evidence>
<dbReference type="InterPro" id="IPR000214">
    <property type="entry name" value="Znf_DNA_glyclase/AP_lyase"/>
</dbReference>
<dbReference type="GO" id="GO:0034039">
    <property type="term" value="F:8-oxo-7,8-dihydroguanine DNA N-glycosylase activity"/>
    <property type="evidence" value="ECO:0007669"/>
    <property type="project" value="TreeGrafter"/>
</dbReference>
<dbReference type="Gene3D" id="1.10.8.50">
    <property type="match status" value="1"/>
</dbReference>
<feature type="binding site" evidence="15">
    <location>
        <position position="109"/>
    </location>
    <ligand>
        <name>DNA</name>
        <dbReference type="ChEBI" id="CHEBI:16991"/>
    </ligand>
</feature>
<dbReference type="InterPro" id="IPR035937">
    <property type="entry name" value="FPG_N"/>
</dbReference>
<dbReference type="HAMAP" id="MF_00103">
    <property type="entry name" value="Fapy_DNA_glycosyl"/>
    <property type="match status" value="1"/>
</dbReference>
<dbReference type="Pfam" id="PF01149">
    <property type="entry name" value="Fapy_DNA_glyco"/>
    <property type="match status" value="1"/>
</dbReference>
<dbReference type="InterPro" id="IPR010663">
    <property type="entry name" value="Znf_FPG/IleRS"/>
</dbReference>
<dbReference type="Proteomes" id="UP000199011">
    <property type="component" value="Unassembled WGS sequence"/>
</dbReference>
<keyword evidence="8 15" id="KW-0862">Zinc</keyword>
<evidence type="ECO:0000259" key="16">
    <source>
        <dbReference type="PROSITE" id="PS51066"/>
    </source>
</evidence>
<proteinExistence type="inferred from homology"/>
<name>A0A1I5E0A8_9GAMM</name>
<keyword evidence="13 15" id="KW-0326">Glycosidase</keyword>
<reference evidence="19" key="1">
    <citation type="submission" date="2016-10" db="EMBL/GenBank/DDBJ databases">
        <authorList>
            <person name="Varghese N."/>
            <person name="Submissions S."/>
        </authorList>
    </citation>
    <scope>NUCLEOTIDE SEQUENCE [LARGE SCALE GENOMIC DNA]</scope>
    <source>
        <strain evidence="19">DSM 16522</strain>
    </source>
</reference>
<dbReference type="SMART" id="SM01232">
    <property type="entry name" value="H2TH"/>
    <property type="match status" value="1"/>
</dbReference>
<feature type="active site" description="Schiff-base intermediate with DNA" evidence="15">
    <location>
        <position position="2"/>
    </location>
</feature>
<dbReference type="RefSeq" id="WP_092521044.1">
    <property type="nucleotide sequence ID" value="NZ_CAWRAH010000025.1"/>
</dbReference>
<dbReference type="CDD" id="cd08966">
    <property type="entry name" value="EcFpg-like_N"/>
    <property type="match status" value="1"/>
</dbReference>
<evidence type="ECO:0000256" key="9">
    <source>
        <dbReference type="ARBA" id="ARBA00023125"/>
    </source>
</evidence>
<comment type="subunit">
    <text evidence="3 15">Monomer.</text>
</comment>
<evidence type="ECO:0000256" key="5">
    <source>
        <dbReference type="ARBA" id="ARBA00022763"/>
    </source>
</evidence>
<dbReference type="AlphaFoldDB" id="A0A1I5E0A8"/>
<evidence type="ECO:0000256" key="1">
    <source>
        <dbReference type="ARBA" id="ARBA00001668"/>
    </source>
</evidence>
<dbReference type="SMART" id="SM00898">
    <property type="entry name" value="Fapy_DNA_glyco"/>
    <property type="match status" value="1"/>
</dbReference>
<dbReference type="PROSITE" id="PS51066">
    <property type="entry name" value="ZF_FPG_2"/>
    <property type="match status" value="1"/>
</dbReference>
<feature type="active site" description="Proton donor" evidence="15">
    <location>
        <position position="3"/>
    </location>
</feature>
<dbReference type="EC" id="3.2.2.23" evidence="15"/>
<dbReference type="FunFam" id="3.20.190.10:FF:000001">
    <property type="entry name" value="Formamidopyrimidine-DNA glycosylase"/>
    <property type="match status" value="1"/>
</dbReference>
<dbReference type="GO" id="GO:0008270">
    <property type="term" value="F:zinc ion binding"/>
    <property type="evidence" value="ECO:0007669"/>
    <property type="project" value="UniProtKB-UniRule"/>
</dbReference>
<dbReference type="PROSITE" id="PS51068">
    <property type="entry name" value="FPG_CAT"/>
    <property type="match status" value="1"/>
</dbReference>
<dbReference type="SUPFAM" id="SSF81624">
    <property type="entry name" value="N-terminal domain of MutM-like DNA repair proteins"/>
    <property type="match status" value="1"/>
</dbReference>
<gene>
    <name evidence="15" type="primary">mutM</name>
    <name evidence="15" type="synonym">fpg</name>
    <name evidence="18" type="ORF">SAMN05421579_1508</name>
</gene>
<dbReference type="FunFam" id="1.10.8.50:FF:000003">
    <property type="entry name" value="Formamidopyrimidine-DNA glycosylase"/>
    <property type="match status" value="1"/>
</dbReference>
<organism evidence="18 19">
    <name type="scientific">Xenorhabdus japonica</name>
    <dbReference type="NCBI Taxonomy" id="53341"/>
    <lineage>
        <taxon>Bacteria</taxon>
        <taxon>Pseudomonadati</taxon>
        <taxon>Pseudomonadota</taxon>
        <taxon>Gammaproteobacteria</taxon>
        <taxon>Enterobacterales</taxon>
        <taxon>Morganellaceae</taxon>
        <taxon>Xenorhabdus</taxon>
    </lineage>
</organism>
<keyword evidence="10 15" id="KW-0234">DNA repair</keyword>
<evidence type="ECO:0000256" key="2">
    <source>
        <dbReference type="ARBA" id="ARBA00009409"/>
    </source>
</evidence>
<dbReference type="EMBL" id="FOVO01000050">
    <property type="protein sequence ID" value="SFO04847.1"/>
    <property type="molecule type" value="Genomic_DNA"/>
</dbReference>
<dbReference type="InterPro" id="IPR020629">
    <property type="entry name" value="FPG_Glyclase"/>
</dbReference>
<protein>
    <recommendedName>
        <fullName evidence="15">Formamidopyrimidine-DNA glycosylase</fullName>
        <shortName evidence="15">Fapy-DNA glycosylase</shortName>
        <ecNumber evidence="15">3.2.2.23</ecNumber>
    </recommendedName>
    <alternativeName>
        <fullName evidence="15">DNA-(apurinic or apyrimidinic site) lyase MutM</fullName>
        <shortName evidence="15">AP lyase MutM</shortName>
        <ecNumber evidence="15">4.2.99.18</ecNumber>
    </alternativeName>
</protein>
<keyword evidence="5 15" id="KW-0227">DNA damage</keyword>
<evidence type="ECO:0000256" key="12">
    <source>
        <dbReference type="ARBA" id="ARBA00023268"/>
    </source>
</evidence>
<dbReference type="Gene3D" id="3.20.190.10">
    <property type="entry name" value="MutM-like, N-terminal"/>
    <property type="match status" value="1"/>
</dbReference>
<keyword evidence="6 15" id="KW-0863">Zinc-finger</keyword>
<dbReference type="EC" id="4.2.99.18" evidence="15"/>
<dbReference type="GO" id="GO:0003684">
    <property type="term" value="F:damaged DNA binding"/>
    <property type="evidence" value="ECO:0007669"/>
    <property type="project" value="InterPro"/>
</dbReference>
<comment type="cofactor">
    <cofactor evidence="15">
        <name>Zn(2+)</name>
        <dbReference type="ChEBI" id="CHEBI:29105"/>
    </cofactor>
    <text evidence="15">Binds 1 zinc ion per subunit.</text>
</comment>
<evidence type="ECO:0000256" key="7">
    <source>
        <dbReference type="ARBA" id="ARBA00022801"/>
    </source>
</evidence>
<evidence type="ECO:0000256" key="4">
    <source>
        <dbReference type="ARBA" id="ARBA00022723"/>
    </source>
</evidence>
<dbReference type="Pfam" id="PF06831">
    <property type="entry name" value="H2TH"/>
    <property type="match status" value="1"/>
</dbReference>
<keyword evidence="19" id="KW-1185">Reference proteome</keyword>
<dbReference type="GO" id="GO:0006284">
    <property type="term" value="P:base-excision repair"/>
    <property type="evidence" value="ECO:0007669"/>
    <property type="project" value="InterPro"/>
</dbReference>
<dbReference type="PANTHER" id="PTHR22993">
    <property type="entry name" value="FORMAMIDOPYRIMIDINE-DNA GLYCOSYLASE"/>
    <property type="match status" value="1"/>
</dbReference>
<comment type="catalytic activity">
    <reaction evidence="1 15">
        <text>Hydrolysis of DNA containing ring-opened 7-methylguanine residues, releasing 2,6-diamino-4-hydroxy-5-(N-methyl)formamidopyrimidine.</text>
        <dbReference type="EC" id="3.2.2.23"/>
    </reaction>
</comment>
<keyword evidence="7 15" id="KW-0378">Hydrolase</keyword>
<dbReference type="OrthoDB" id="9800855at2"/>
<evidence type="ECO:0000256" key="11">
    <source>
        <dbReference type="ARBA" id="ARBA00023239"/>
    </source>
</evidence>
<evidence type="ECO:0000256" key="8">
    <source>
        <dbReference type="ARBA" id="ARBA00022833"/>
    </source>
</evidence>
<feature type="binding site" evidence="15">
    <location>
        <position position="90"/>
    </location>
    <ligand>
        <name>DNA</name>
        <dbReference type="ChEBI" id="CHEBI:16991"/>
    </ligand>
</feature>
<feature type="active site" description="Proton donor; for beta-elimination activity" evidence="15">
    <location>
        <position position="57"/>
    </location>
</feature>
<evidence type="ECO:0000256" key="6">
    <source>
        <dbReference type="ARBA" id="ARBA00022771"/>
    </source>
</evidence>
<dbReference type="PANTHER" id="PTHR22993:SF9">
    <property type="entry name" value="FORMAMIDOPYRIMIDINE-DNA GLYCOSYLASE"/>
    <property type="match status" value="1"/>
</dbReference>
<evidence type="ECO:0000256" key="14">
    <source>
        <dbReference type="ARBA" id="ARBA00044632"/>
    </source>
</evidence>
<evidence type="ECO:0000256" key="3">
    <source>
        <dbReference type="ARBA" id="ARBA00011245"/>
    </source>
</evidence>
<comment type="function">
    <text evidence="15">Involved in base excision repair of DNA damaged by oxidation or by mutagenic agents. Acts as DNA glycosylase that recognizes and removes damaged bases. Has a preference for oxidized purines, such as 7,8-dihydro-8-oxoguanine (8-oxoG). Has AP (apurinic/apyrimidinic) lyase activity and introduces nicks in the DNA strand. Cleaves the DNA backbone by beta-delta elimination to generate a single-strand break at the site of the removed base with both 3'- and 5'-phosphates.</text>
</comment>
<keyword evidence="11 15" id="KW-0456">Lyase</keyword>
<keyword evidence="12 15" id="KW-0511">Multifunctional enzyme</keyword>
<dbReference type="Pfam" id="PF06827">
    <property type="entry name" value="zf-FPG_IleRS"/>
    <property type="match status" value="1"/>
</dbReference>
<dbReference type="NCBIfam" id="NF002211">
    <property type="entry name" value="PRK01103.1"/>
    <property type="match status" value="1"/>
</dbReference>
<dbReference type="GO" id="GO:0140078">
    <property type="term" value="F:class I DNA-(apurinic or apyrimidinic site) endonuclease activity"/>
    <property type="evidence" value="ECO:0007669"/>
    <property type="project" value="UniProtKB-EC"/>
</dbReference>
<dbReference type="SUPFAM" id="SSF46946">
    <property type="entry name" value="S13-like H2TH domain"/>
    <property type="match status" value="1"/>
</dbReference>
<dbReference type="InterPro" id="IPR012319">
    <property type="entry name" value="FPG_cat"/>
</dbReference>
<accession>A0A1I5E0A8</accession>
<dbReference type="NCBIfam" id="TIGR00577">
    <property type="entry name" value="fpg"/>
    <property type="match status" value="1"/>
</dbReference>
<evidence type="ECO:0000259" key="17">
    <source>
        <dbReference type="PROSITE" id="PS51068"/>
    </source>
</evidence>
<evidence type="ECO:0000256" key="13">
    <source>
        <dbReference type="ARBA" id="ARBA00023295"/>
    </source>
</evidence>
<dbReference type="InterPro" id="IPR015886">
    <property type="entry name" value="H2TH_FPG"/>
</dbReference>
<feature type="binding site" evidence="15">
    <location>
        <position position="150"/>
    </location>
    <ligand>
        <name>DNA</name>
        <dbReference type="ChEBI" id="CHEBI:16991"/>
    </ligand>
</feature>
<feature type="domain" description="FPG-type" evidence="16">
    <location>
        <begin position="235"/>
        <end position="277"/>
    </location>
</feature>
<evidence type="ECO:0000256" key="10">
    <source>
        <dbReference type="ARBA" id="ARBA00023204"/>
    </source>
</evidence>
<evidence type="ECO:0000313" key="19">
    <source>
        <dbReference type="Proteomes" id="UP000199011"/>
    </source>
</evidence>
<evidence type="ECO:0000256" key="15">
    <source>
        <dbReference type="HAMAP-Rule" id="MF_00103"/>
    </source>
</evidence>
<keyword evidence="4 15" id="KW-0479">Metal-binding</keyword>
<dbReference type="InterPro" id="IPR010979">
    <property type="entry name" value="Ribosomal_uS13-like_H2TH"/>
</dbReference>
<dbReference type="STRING" id="53341.SAMN05421579_1508"/>
<feature type="domain" description="Formamidopyrimidine-DNA glycosylase catalytic" evidence="17">
    <location>
        <begin position="2"/>
        <end position="112"/>
    </location>
</feature>
<comment type="similarity">
    <text evidence="2 15">Belongs to the FPG family.</text>
</comment>
<sequence>MPELPEVETSRRGIEPHLVGNVIQYAEVRNSRLRWPVSDQIMALSDRPVLSVQRRAKYLLLELPEGWIIIHLGMSGSLRILLDEQPPAKHDHVDLIMADGKTLRYTDPRRFGAWLWSDNLNECSVLAHLGPEPLSDQFDGEYFYTLSRNKKTAIKPWLMDNKVVVGVGNIYANEALFVARILPERPANSLTQQEAHLLVDIIKQILRRSIEQGGTTLKDFLQSDGKPGYFAQELFVYGKKGELCPRCSAKNGEKSGAKIESVKLGQRSTFFCRQCQH</sequence>
<keyword evidence="9 15" id="KW-0238">DNA-binding</keyword>